<accession>A0AAD8KTC3</accession>
<evidence type="ECO:0000313" key="1">
    <source>
        <dbReference type="EMBL" id="KAK1428319.1"/>
    </source>
</evidence>
<dbReference type="EMBL" id="JAUHHV010000004">
    <property type="protein sequence ID" value="KAK1428319.1"/>
    <property type="molecule type" value="Genomic_DNA"/>
</dbReference>
<comment type="caution">
    <text evidence="1">The sequence shown here is derived from an EMBL/GenBank/DDBJ whole genome shotgun (WGS) entry which is preliminary data.</text>
</comment>
<sequence length="92" mass="10660">MNSKTKTTENAISGWERFNEHGSEGISNFSKIQAILILYDSKPISHITLQRECTKLPPNPIRKTINPQIETLRRRPHFCKPRFKVIMILQTA</sequence>
<gene>
    <name evidence="1" type="ORF">QVD17_17152</name>
</gene>
<proteinExistence type="predicted"/>
<reference evidence="1" key="1">
    <citation type="journal article" date="2023" name="bioRxiv">
        <title>Improved chromosome-level genome assembly for marigold (Tagetes erecta).</title>
        <authorList>
            <person name="Jiang F."/>
            <person name="Yuan L."/>
            <person name="Wang S."/>
            <person name="Wang H."/>
            <person name="Xu D."/>
            <person name="Wang A."/>
            <person name="Fan W."/>
        </authorList>
    </citation>
    <scope>NUCLEOTIDE SEQUENCE</scope>
    <source>
        <strain evidence="1">WSJ</strain>
        <tissue evidence="1">Leaf</tissue>
    </source>
</reference>
<protein>
    <submittedName>
        <fullName evidence="1">Uncharacterized protein</fullName>
    </submittedName>
</protein>
<dbReference type="AlphaFoldDB" id="A0AAD8KTC3"/>
<keyword evidence="2" id="KW-1185">Reference proteome</keyword>
<dbReference type="Proteomes" id="UP001229421">
    <property type="component" value="Unassembled WGS sequence"/>
</dbReference>
<organism evidence="1 2">
    <name type="scientific">Tagetes erecta</name>
    <name type="common">African marigold</name>
    <dbReference type="NCBI Taxonomy" id="13708"/>
    <lineage>
        <taxon>Eukaryota</taxon>
        <taxon>Viridiplantae</taxon>
        <taxon>Streptophyta</taxon>
        <taxon>Embryophyta</taxon>
        <taxon>Tracheophyta</taxon>
        <taxon>Spermatophyta</taxon>
        <taxon>Magnoliopsida</taxon>
        <taxon>eudicotyledons</taxon>
        <taxon>Gunneridae</taxon>
        <taxon>Pentapetalae</taxon>
        <taxon>asterids</taxon>
        <taxon>campanulids</taxon>
        <taxon>Asterales</taxon>
        <taxon>Asteraceae</taxon>
        <taxon>Asteroideae</taxon>
        <taxon>Heliantheae alliance</taxon>
        <taxon>Tageteae</taxon>
        <taxon>Tagetes</taxon>
    </lineage>
</organism>
<evidence type="ECO:0000313" key="2">
    <source>
        <dbReference type="Proteomes" id="UP001229421"/>
    </source>
</evidence>
<name>A0AAD8KTC3_TARER</name>